<dbReference type="InterPro" id="IPR024096">
    <property type="entry name" value="NO_sig/Golgi_transp_ligand-bd"/>
</dbReference>
<dbReference type="Proteomes" id="UP001516400">
    <property type="component" value="Unassembled WGS sequence"/>
</dbReference>
<proteinExistence type="predicted"/>
<reference evidence="2 3" key="1">
    <citation type="journal article" date="2021" name="BMC Biol.">
        <title>Horizontally acquired antibacterial genes associated with adaptive radiation of ladybird beetles.</title>
        <authorList>
            <person name="Li H.S."/>
            <person name="Tang X.F."/>
            <person name="Huang Y.H."/>
            <person name="Xu Z.Y."/>
            <person name="Chen M.L."/>
            <person name="Du X.Y."/>
            <person name="Qiu B.Y."/>
            <person name="Chen P.T."/>
            <person name="Zhang W."/>
            <person name="Slipinski A."/>
            <person name="Escalona H.E."/>
            <person name="Waterhouse R.M."/>
            <person name="Zwick A."/>
            <person name="Pang H."/>
        </authorList>
    </citation>
    <scope>NUCLEOTIDE SEQUENCE [LARGE SCALE GENOMIC DNA]</scope>
    <source>
        <strain evidence="2">SYSU2018</strain>
    </source>
</reference>
<comment type="caution">
    <text evidence="2">The sequence shown here is derived from an EMBL/GenBank/DDBJ whole genome shotgun (WGS) entry which is preliminary data.</text>
</comment>
<evidence type="ECO:0000313" key="2">
    <source>
        <dbReference type="EMBL" id="KAL3278569.1"/>
    </source>
</evidence>
<dbReference type="PANTHER" id="PTHR45655">
    <property type="entry name" value="GUANYLATE CYCLASE SOLUBLE SUBUNIT BETA-2"/>
    <property type="match status" value="1"/>
</dbReference>
<dbReference type="AlphaFoldDB" id="A0ABD2NJ48"/>
<evidence type="ECO:0000259" key="1">
    <source>
        <dbReference type="Pfam" id="PF07700"/>
    </source>
</evidence>
<feature type="domain" description="Heme NO-binding" evidence="1">
    <location>
        <begin position="2"/>
        <end position="164"/>
    </location>
</feature>
<sequence length="201" mass="23259">MYGMLLESVQYFVQLEYGEDIWREVLRRANCKYSVFNTHQVYPDDTMATLAAACADVLGASYDSFMNFFGRCFVRYFSKLGYDITIKSTGRYFTDFLESVDNIHSQFCFTYPKMKSPSMYLTDIDVGGCILVYRSGRHGFTQYVMGQLQQISRDFYNLDLKVKVLEKASSASGSKKNLIVTYRLDFDNKSYVGEYINSLIR</sequence>
<name>A0ABD2NJ48_9CUCU</name>
<accession>A0ABD2NJ48</accession>
<dbReference type="SUPFAM" id="SSF111126">
    <property type="entry name" value="Ligand-binding domain in the NO signalling and Golgi transport"/>
    <property type="match status" value="1"/>
</dbReference>
<dbReference type="Gene3D" id="3.90.1520.10">
    <property type="entry name" value="H-NOX domain"/>
    <property type="match status" value="1"/>
</dbReference>
<dbReference type="InterPro" id="IPR011644">
    <property type="entry name" value="Heme_NO-bd"/>
</dbReference>
<gene>
    <name evidence="2" type="ORF">HHI36_016115</name>
</gene>
<dbReference type="InterPro" id="IPR038158">
    <property type="entry name" value="H-NOX_domain_sf"/>
</dbReference>
<evidence type="ECO:0000313" key="3">
    <source>
        <dbReference type="Proteomes" id="UP001516400"/>
    </source>
</evidence>
<dbReference type="EMBL" id="JABFTP020000124">
    <property type="protein sequence ID" value="KAL3278569.1"/>
    <property type="molecule type" value="Genomic_DNA"/>
</dbReference>
<dbReference type="PANTHER" id="PTHR45655:SF5">
    <property type="entry name" value="SOLUBLE GUANYLATE CYCLASE 89DA-RELATED"/>
    <property type="match status" value="1"/>
</dbReference>
<dbReference type="Pfam" id="PF07700">
    <property type="entry name" value="HNOB"/>
    <property type="match status" value="1"/>
</dbReference>
<protein>
    <recommendedName>
        <fullName evidence="1">Heme NO-binding domain-containing protein</fullName>
    </recommendedName>
</protein>
<keyword evidence="3" id="KW-1185">Reference proteome</keyword>
<organism evidence="2 3">
    <name type="scientific">Cryptolaemus montrouzieri</name>
    <dbReference type="NCBI Taxonomy" id="559131"/>
    <lineage>
        <taxon>Eukaryota</taxon>
        <taxon>Metazoa</taxon>
        <taxon>Ecdysozoa</taxon>
        <taxon>Arthropoda</taxon>
        <taxon>Hexapoda</taxon>
        <taxon>Insecta</taxon>
        <taxon>Pterygota</taxon>
        <taxon>Neoptera</taxon>
        <taxon>Endopterygota</taxon>
        <taxon>Coleoptera</taxon>
        <taxon>Polyphaga</taxon>
        <taxon>Cucujiformia</taxon>
        <taxon>Coccinelloidea</taxon>
        <taxon>Coccinellidae</taxon>
        <taxon>Scymninae</taxon>
        <taxon>Scymnini</taxon>
        <taxon>Cryptolaemus</taxon>
    </lineage>
</organism>